<feature type="compositionally biased region" description="Low complexity" evidence="1">
    <location>
        <begin position="157"/>
        <end position="172"/>
    </location>
</feature>
<feature type="domain" description="Zinc finger/thioredoxin putative" evidence="3">
    <location>
        <begin position="1"/>
        <end position="36"/>
    </location>
</feature>
<organism evidence="4 5">
    <name type="scientific">Paracoccus aurantius</name>
    <dbReference type="NCBI Taxonomy" id="3073814"/>
    <lineage>
        <taxon>Bacteria</taxon>
        <taxon>Pseudomonadati</taxon>
        <taxon>Pseudomonadota</taxon>
        <taxon>Alphaproteobacteria</taxon>
        <taxon>Rhodobacterales</taxon>
        <taxon>Paracoccaceae</taxon>
        <taxon>Paracoccus</taxon>
    </lineage>
</organism>
<proteinExistence type="predicted"/>
<feature type="compositionally biased region" description="Basic and acidic residues" evidence="1">
    <location>
        <begin position="87"/>
        <end position="98"/>
    </location>
</feature>
<evidence type="ECO:0000256" key="1">
    <source>
        <dbReference type="SAM" id="MobiDB-lite"/>
    </source>
</evidence>
<dbReference type="EMBL" id="JAVQLW010000001">
    <property type="protein sequence ID" value="MDS9466266.1"/>
    <property type="molecule type" value="Genomic_DNA"/>
</dbReference>
<evidence type="ECO:0000256" key="2">
    <source>
        <dbReference type="SAM" id="Phobius"/>
    </source>
</evidence>
<gene>
    <name evidence="4" type="ORF">RGQ15_01595</name>
</gene>
<evidence type="ECO:0000313" key="4">
    <source>
        <dbReference type="EMBL" id="MDS9466266.1"/>
    </source>
</evidence>
<keyword evidence="2" id="KW-1133">Transmembrane helix</keyword>
<sequence>MRLICPRCGAQYEIPDTAIPASGREVECSACSHVWRQDGPAPAAPAPAFEGGHRSDQHYDPAARPALNRPLHESVLAILREETARELSARREAGRETVPDAGSATDDHIDASRTAAPAAPPDPAGPRHESSLPPAEEIVWPVTTVILPGDPLPMGGAAEAPPAEASKASAPSTPEPADPPREVVSAEAETEAAPVSTPAPSALPDAAQLAATLTRKPDPAEAAPEDAPPVETVTEAQPERSTAVLLRPAADPVPLPPKVAVIVPDRSHSGYWLGFGLAVAVAAGLAAFYSLAPDEGSSLAAEWKADLDRGRIWLHDRATALMGGLGGTD</sequence>
<feature type="compositionally biased region" description="Low complexity" evidence="1">
    <location>
        <begin position="183"/>
        <end position="202"/>
    </location>
</feature>
<evidence type="ECO:0000313" key="5">
    <source>
        <dbReference type="Proteomes" id="UP001269144"/>
    </source>
</evidence>
<dbReference type="InterPro" id="IPR011723">
    <property type="entry name" value="Znf/thioredoxin_put"/>
</dbReference>
<feature type="region of interest" description="Disordered" evidence="1">
    <location>
        <begin position="40"/>
        <end position="64"/>
    </location>
</feature>
<feature type="region of interest" description="Disordered" evidence="1">
    <location>
        <begin position="150"/>
        <end position="240"/>
    </location>
</feature>
<dbReference type="Pfam" id="PF13717">
    <property type="entry name" value="Zn_ribbon_4"/>
    <property type="match status" value="1"/>
</dbReference>
<dbReference type="Proteomes" id="UP001269144">
    <property type="component" value="Unassembled WGS sequence"/>
</dbReference>
<feature type="compositionally biased region" description="Basic and acidic residues" evidence="1">
    <location>
        <begin position="51"/>
        <end position="61"/>
    </location>
</feature>
<name>A0ABU2HML5_9RHOB</name>
<feature type="region of interest" description="Disordered" evidence="1">
    <location>
        <begin position="87"/>
        <end position="136"/>
    </location>
</feature>
<keyword evidence="5" id="KW-1185">Reference proteome</keyword>
<reference evidence="5" key="1">
    <citation type="submission" date="2023-07" db="EMBL/GenBank/DDBJ databases">
        <title>Paracoccus sp. MBLB3053 whole genome sequence.</title>
        <authorList>
            <person name="Hwang C.Y."/>
            <person name="Cho E.-S."/>
            <person name="Seo M.-J."/>
        </authorList>
    </citation>
    <scope>NUCLEOTIDE SEQUENCE [LARGE SCALE GENOMIC DNA]</scope>
    <source>
        <strain evidence="5">MBLB3053</strain>
    </source>
</reference>
<evidence type="ECO:0000259" key="3">
    <source>
        <dbReference type="Pfam" id="PF13717"/>
    </source>
</evidence>
<protein>
    <submittedName>
        <fullName evidence="4">Zinc-ribbon domain-containing protein</fullName>
    </submittedName>
</protein>
<comment type="caution">
    <text evidence="4">The sequence shown here is derived from an EMBL/GenBank/DDBJ whole genome shotgun (WGS) entry which is preliminary data.</text>
</comment>
<keyword evidence="2" id="KW-0812">Transmembrane</keyword>
<dbReference type="RefSeq" id="WP_311158460.1">
    <property type="nucleotide sequence ID" value="NZ_JAVQLW010000001.1"/>
</dbReference>
<accession>A0ABU2HML5</accession>
<dbReference type="NCBIfam" id="TIGR02098">
    <property type="entry name" value="MJ0042_CXXC"/>
    <property type="match status" value="1"/>
</dbReference>
<keyword evidence="2" id="KW-0472">Membrane</keyword>
<feature type="transmembrane region" description="Helical" evidence="2">
    <location>
        <begin position="271"/>
        <end position="292"/>
    </location>
</feature>